<comment type="caution">
    <text evidence="2">The sequence shown here is derived from an EMBL/GenBank/DDBJ whole genome shotgun (WGS) entry which is preliminary data.</text>
</comment>
<evidence type="ECO:0000256" key="1">
    <source>
        <dbReference type="SAM" id="MobiDB-lite"/>
    </source>
</evidence>
<gene>
    <name evidence="2" type="ORF">PLEPLA_LOCUS22178</name>
</gene>
<accession>A0A9N7YQU9</accession>
<dbReference type="Proteomes" id="UP001153269">
    <property type="component" value="Unassembled WGS sequence"/>
</dbReference>
<reference evidence="2" key="1">
    <citation type="submission" date="2020-03" db="EMBL/GenBank/DDBJ databases">
        <authorList>
            <person name="Weist P."/>
        </authorList>
    </citation>
    <scope>NUCLEOTIDE SEQUENCE</scope>
</reference>
<proteinExistence type="predicted"/>
<feature type="region of interest" description="Disordered" evidence="1">
    <location>
        <begin position="58"/>
        <end position="80"/>
    </location>
</feature>
<keyword evidence="3" id="KW-1185">Reference proteome</keyword>
<protein>
    <submittedName>
        <fullName evidence="2">Uncharacterized protein</fullName>
    </submittedName>
</protein>
<evidence type="ECO:0000313" key="3">
    <source>
        <dbReference type="Proteomes" id="UP001153269"/>
    </source>
</evidence>
<dbReference type="AlphaFoldDB" id="A0A9N7YQU9"/>
<sequence length="80" mass="8648">MERKFTFRFLLELFPTRTTGIFISCATSVKETSAAARGLIICVISRLDASLNPASSISHHDALLGGDPRTGGRTSKPQLL</sequence>
<evidence type="ECO:0000313" key="2">
    <source>
        <dbReference type="EMBL" id="CAB1434099.1"/>
    </source>
</evidence>
<name>A0A9N7YQU9_PLEPL</name>
<dbReference type="EMBL" id="CADEAL010001631">
    <property type="protein sequence ID" value="CAB1434099.1"/>
    <property type="molecule type" value="Genomic_DNA"/>
</dbReference>
<organism evidence="2 3">
    <name type="scientific">Pleuronectes platessa</name>
    <name type="common">European plaice</name>
    <dbReference type="NCBI Taxonomy" id="8262"/>
    <lineage>
        <taxon>Eukaryota</taxon>
        <taxon>Metazoa</taxon>
        <taxon>Chordata</taxon>
        <taxon>Craniata</taxon>
        <taxon>Vertebrata</taxon>
        <taxon>Euteleostomi</taxon>
        <taxon>Actinopterygii</taxon>
        <taxon>Neopterygii</taxon>
        <taxon>Teleostei</taxon>
        <taxon>Neoteleostei</taxon>
        <taxon>Acanthomorphata</taxon>
        <taxon>Carangaria</taxon>
        <taxon>Pleuronectiformes</taxon>
        <taxon>Pleuronectoidei</taxon>
        <taxon>Pleuronectidae</taxon>
        <taxon>Pleuronectes</taxon>
    </lineage>
</organism>